<organism evidence="2 3">
    <name type="scientific">Cuscuta campestris</name>
    <dbReference type="NCBI Taxonomy" id="132261"/>
    <lineage>
        <taxon>Eukaryota</taxon>
        <taxon>Viridiplantae</taxon>
        <taxon>Streptophyta</taxon>
        <taxon>Embryophyta</taxon>
        <taxon>Tracheophyta</taxon>
        <taxon>Spermatophyta</taxon>
        <taxon>Magnoliopsida</taxon>
        <taxon>eudicotyledons</taxon>
        <taxon>Gunneridae</taxon>
        <taxon>Pentapetalae</taxon>
        <taxon>asterids</taxon>
        <taxon>lamiids</taxon>
        <taxon>Solanales</taxon>
        <taxon>Convolvulaceae</taxon>
        <taxon>Cuscuteae</taxon>
        <taxon>Cuscuta</taxon>
        <taxon>Cuscuta subgen. Grammica</taxon>
        <taxon>Cuscuta sect. Cleistogrammica</taxon>
    </lineage>
</organism>
<dbReference type="PANTHER" id="PTHR34212">
    <property type="entry name" value="OS02G0104200 PROTEIN"/>
    <property type="match status" value="1"/>
</dbReference>
<evidence type="ECO:0000256" key="1">
    <source>
        <dbReference type="SAM" id="MobiDB-lite"/>
    </source>
</evidence>
<proteinExistence type="predicted"/>
<evidence type="ECO:0000313" key="2">
    <source>
        <dbReference type="EMBL" id="VFQ72693.1"/>
    </source>
</evidence>
<feature type="compositionally biased region" description="Basic and acidic residues" evidence="1">
    <location>
        <begin position="50"/>
        <end position="68"/>
    </location>
</feature>
<dbReference type="PANTHER" id="PTHR34212:SF1">
    <property type="entry name" value="OS06G0106900 PROTEIN"/>
    <property type="match status" value="1"/>
</dbReference>
<dbReference type="AlphaFoldDB" id="A0A484L8S8"/>
<dbReference type="OrthoDB" id="1939301at2759"/>
<evidence type="ECO:0000313" key="3">
    <source>
        <dbReference type="Proteomes" id="UP000595140"/>
    </source>
</evidence>
<protein>
    <submittedName>
        <fullName evidence="2">Uncharacterized protein</fullName>
    </submittedName>
</protein>
<accession>A0A484L8S8</accession>
<keyword evidence="3" id="KW-1185">Reference proteome</keyword>
<feature type="compositionally biased region" description="Basic and acidic residues" evidence="1">
    <location>
        <begin position="21"/>
        <end position="31"/>
    </location>
</feature>
<reference evidence="2 3" key="1">
    <citation type="submission" date="2018-04" db="EMBL/GenBank/DDBJ databases">
        <authorList>
            <person name="Vogel A."/>
        </authorList>
    </citation>
    <scope>NUCLEOTIDE SEQUENCE [LARGE SCALE GENOMIC DNA]</scope>
</reference>
<feature type="region of interest" description="Disordered" evidence="1">
    <location>
        <begin position="1"/>
        <end position="69"/>
    </location>
</feature>
<name>A0A484L8S8_9ASTE</name>
<gene>
    <name evidence="2" type="ORF">CCAM_LOCUS14469</name>
</gene>
<dbReference type="EMBL" id="OOIL02001116">
    <property type="protein sequence ID" value="VFQ72693.1"/>
    <property type="molecule type" value="Genomic_DNA"/>
</dbReference>
<sequence>MDGAKVAHPSSVSTKLKKKQGKNELDRTKQAEKKKRRLEKALATSAAIRSELEKKKERKKEEQKRLDEEGAAIAEAVALHVLLGEEEEEDGDHTMQKKDVFVMGRGRRTVFGWEGSRLGDRVWVGSSSGYYCEGGGNWEMVGISPHLVAEQAIASLQIGEGTSLIGR</sequence>
<dbReference type="Proteomes" id="UP000595140">
    <property type="component" value="Unassembled WGS sequence"/>
</dbReference>